<evidence type="ECO:0000256" key="7">
    <source>
        <dbReference type="ARBA" id="ARBA00047364"/>
    </source>
</evidence>
<evidence type="ECO:0000256" key="8">
    <source>
        <dbReference type="RuleBase" id="RU363039"/>
    </source>
</evidence>
<evidence type="ECO:0000259" key="9">
    <source>
        <dbReference type="Pfam" id="PF09334"/>
    </source>
</evidence>
<reference evidence="10 11" key="1">
    <citation type="submission" date="2017-02" db="EMBL/GenBank/DDBJ databases">
        <title>Genome sequence of Clostridium beijerinckii Br21.</title>
        <authorList>
            <person name="Fonseca B.C."/>
            <person name="Guazzaroni M.E."/>
            <person name="Riano-Pachon D.M."/>
            <person name="Reginatto V."/>
        </authorList>
    </citation>
    <scope>NUCLEOTIDE SEQUENCE [LARGE SCALE GENOMIC DNA]</scope>
    <source>
        <strain evidence="10 11">Br21</strain>
    </source>
</reference>
<keyword evidence="5 8" id="KW-0648">Protein biosynthesis</keyword>
<dbReference type="GO" id="GO:0005829">
    <property type="term" value="C:cytosol"/>
    <property type="evidence" value="ECO:0007669"/>
    <property type="project" value="TreeGrafter"/>
</dbReference>
<evidence type="ECO:0000313" key="11">
    <source>
        <dbReference type="Proteomes" id="UP000190959"/>
    </source>
</evidence>
<keyword evidence="4 8" id="KW-0067">ATP-binding</keyword>
<dbReference type="PANTHER" id="PTHR45765:SF1">
    <property type="entry name" value="METHIONINE--TRNA LIGASE, CYTOPLASMIC"/>
    <property type="match status" value="1"/>
</dbReference>
<feature type="domain" description="Methionyl/Leucyl tRNA synthetase" evidence="9">
    <location>
        <begin position="62"/>
        <end position="297"/>
    </location>
</feature>
<keyword evidence="6 8" id="KW-0030">Aminoacyl-tRNA synthetase</keyword>
<feature type="domain" description="Methionyl/Leucyl tRNA synthetase" evidence="9">
    <location>
        <begin position="357"/>
        <end position="524"/>
    </location>
</feature>
<name>A0A1S9N421_CLOBE</name>
<gene>
    <name evidence="10" type="ORF">CBEIBR21_15235</name>
</gene>
<comment type="caution">
    <text evidence="10">The sequence shown here is derived from an EMBL/GenBank/DDBJ whole genome shotgun (WGS) entry which is preliminary data.</text>
</comment>
<organism evidence="10 11">
    <name type="scientific">Clostridium beijerinckii</name>
    <name type="common">Clostridium MP</name>
    <dbReference type="NCBI Taxonomy" id="1520"/>
    <lineage>
        <taxon>Bacteria</taxon>
        <taxon>Bacillati</taxon>
        <taxon>Bacillota</taxon>
        <taxon>Clostridia</taxon>
        <taxon>Eubacteriales</taxon>
        <taxon>Clostridiaceae</taxon>
        <taxon>Clostridium</taxon>
    </lineage>
</organism>
<dbReference type="Proteomes" id="UP000190959">
    <property type="component" value="Unassembled WGS sequence"/>
</dbReference>
<dbReference type="Gene3D" id="2.20.28.20">
    <property type="entry name" value="Methionyl-tRNA synthetase, Zn-domain"/>
    <property type="match status" value="1"/>
</dbReference>
<dbReference type="InterPro" id="IPR023458">
    <property type="entry name" value="Met-tRNA_ligase_1"/>
</dbReference>
<dbReference type="GO" id="GO:0004825">
    <property type="term" value="F:methionine-tRNA ligase activity"/>
    <property type="evidence" value="ECO:0007669"/>
    <property type="project" value="UniProtKB-EC"/>
</dbReference>
<comment type="catalytic activity">
    <reaction evidence="7">
        <text>tRNA(Met) + L-methionine + ATP = L-methionyl-tRNA(Met) + AMP + diphosphate</text>
        <dbReference type="Rhea" id="RHEA:13481"/>
        <dbReference type="Rhea" id="RHEA-COMP:9667"/>
        <dbReference type="Rhea" id="RHEA-COMP:9698"/>
        <dbReference type="ChEBI" id="CHEBI:30616"/>
        <dbReference type="ChEBI" id="CHEBI:33019"/>
        <dbReference type="ChEBI" id="CHEBI:57844"/>
        <dbReference type="ChEBI" id="CHEBI:78442"/>
        <dbReference type="ChEBI" id="CHEBI:78530"/>
        <dbReference type="ChEBI" id="CHEBI:456215"/>
        <dbReference type="EC" id="6.1.1.10"/>
    </reaction>
</comment>
<dbReference type="EMBL" id="MWMH01000005">
    <property type="protein sequence ID" value="OOP72294.1"/>
    <property type="molecule type" value="Genomic_DNA"/>
</dbReference>
<evidence type="ECO:0000256" key="4">
    <source>
        <dbReference type="ARBA" id="ARBA00022840"/>
    </source>
</evidence>
<comment type="similarity">
    <text evidence="1">Belongs to the class-I aminoacyl-tRNA synthetase family. MetG type 1 subfamily.</text>
</comment>
<protein>
    <submittedName>
        <fullName evidence="10">Methionine--tRNA ligase</fullName>
    </submittedName>
</protein>
<dbReference type="Gene3D" id="1.10.730.10">
    <property type="entry name" value="Isoleucyl-tRNA Synthetase, Domain 1"/>
    <property type="match status" value="1"/>
</dbReference>
<dbReference type="InterPro" id="IPR009080">
    <property type="entry name" value="tRNAsynth_Ia_anticodon-bd"/>
</dbReference>
<evidence type="ECO:0000313" key="10">
    <source>
        <dbReference type="EMBL" id="OOP72294.1"/>
    </source>
</evidence>
<dbReference type="SUPFAM" id="SSF47323">
    <property type="entry name" value="Anticodon-binding domain of a subclass of class I aminoacyl-tRNA synthetases"/>
    <property type="match status" value="1"/>
</dbReference>
<keyword evidence="2 8" id="KW-0436">Ligase</keyword>
<evidence type="ECO:0000256" key="5">
    <source>
        <dbReference type="ARBA" id="ARBA00022917"/>
    </source>
</evidence>
<dbReference type="GO" id="GO:0005524">
    <property type="term" value="F:ATP binding"/>
    <property type="evidence" value="ECO:0007669"/>
    <property type="project" value="UniProtKB-KW"/>
</dbReference>
<dbReference type="GO" id="GO:0006431">
    <property type="term" value="P:methionyl-tRNA aminoacylation"/>
    <property type="evidence" value="ECO:0007669"/>
    <property type="project" value="TreeGrafter"/>
</dbReference>
<dbReference type="InterPro" id="IPR029038">
    <property type="entry name" value="MetRS_Zn"/>
</dbReference>
<dbReference type="Gene3D" id="3.40.50.620">
    <property type="entry name" value="HUPs"/>
    <property type="match status" value="2"/>
</dbReference>
<proteinExistence type="inferred from homology"/>
<dbReference type="PANTHER" id="PTHR45765">
    <property type="entry name" value="METHIONINE--TRNA LIGASE"/>
    <property type="match status" value="1"/>
</dbReference>
<dbReference type="InterPro" id="IPR015413">
    <property type="entry name" value="Methionyl/Leucyl_tRNA_Synth"/>
</dbReference>
<evidence type="ECO:0000256" key="2">
    <source>
        <dbReference type="ARBA" id="ARBA00022598"/>
    </source>
</evidence>
<evidence type="ECO:0000256" key="6">
    <source>
        <dbReference type="ARBA" id="ARBA00023146"/>
    </source>
</evidence>
<evidence type="ECO:0000256" key="1">
    <source>
        <dbReference type="ARBA" id="ARBA00008258"/>
    </source>
</evidence>
<sequence length="705" mass="82638">MFYRGFFDVKIEHIKNYKFKISYMLNFLIIKSMKVRNLRSEKFMISKRIEKNERPTFPKKAIVTAGMPYGNKNLHFGHVGGMFIHADIFARFLRDRIGKENVIFVSGTDCYGSPILESYRKLKENGYENTMEDYVKANHLSQKKTLEDYNISLNIFGASALGRTGEFHNEVSEEIFNTLFKNGYIKKMSALQFYDEDKKIFLNGRQVIGKCPIAGCNSDKAYAEECSLGHQYMASELINPISTLSGNKPILKSVDNWYFTLDESMDIMKELNEFLKKNTNRRKYEINTIDEFLKKPLIYVPRKYIKDVNDLEAKFPSHETIDEEKKSSLAFIFQTLEDRDKAKEILDNLNINYTSGKTLVPFRLSGNIEWGVKVPDKEDLKNLTFWVWPESLWAPISFTKAYLESRGKNPEEWHNWWDADDSMVYQFIGEDNIYFYSIAEMAMFIGLKVAKGENVDVTKLNLPHIVSNKHILFMDKKASSSSDIKPPMADELLKFYTKDQLRMHFMSLGLSSKSVGFKPQVYMKEEEKVGADPVLKEGNLLTNVFNRLIRSCFYTLQSLNEDIPKEEVSEKIKKLTEKAVLEYERHMYNQDFHRIAYVLDDYIREVNKHWASNIKNEELKRNVIADCFYACKVIAVLIHPIAPEGCEMFKDYLNIDDELWNWDKIFEPITSYFEDADNHKFKFLEPKVDFFKKMEYQYKENNSQI</sequence>
<dbReference type="InterPro" id="IPR014729">
    <property type="entry name" value="Rossmann-like_a/b/a_fold"/>
</dbReference>
<dbReference type="SUPFAM" id="SSF52374">
    <property type="entry name" value="Nucleotidylyl transferase"/>
    <property type="match status" value="1"/>
</dbReference>
<evidence type="ECO:0000256" key="3">
    <source>
        <dbReference type="ARBA" id="ARBA00022741"/>
    </source>
</evidence>
<accession>A0A1S9N421</accession>
<dbReference type="AlphaFoldDB" id="A0A1S9N421"/>
<dbReference type="Pfam" id="PF09334">
    <property type="entry name" value="tRNA-synt_1g"/>
    <property type="match status" value="2"/>
</dbReference>
<keyword evidence="3 8" id="KW-0547">Nucleotide-binding</keyword>